<accession>A0AAD4X5R4</accession>
<dbReference type="Proteomes" id="UP001202328">
    <property type="component" value="Unassembled WGS sequence"/>
</dbReference>
<dbReference type="AlphaFoldDB" id="A0AAD4X5R4"/>
<proteinExistence type="predicted"/>
<protein>
    <submittedName>
        <fullName evidence="1">Uncharacterized protein</fullName>
    </submittedName>
</protein>
<reference evidence="1" key="1">
    <citation type="submission" date="2022-04" db="EMBL/GenBank/DDBJ databases">
        <title>A functionally conserved STORR gene fusion in Papaver species that diverged 16.8 million years ago.</title>
        <authorList>
            <person name="Catania T."/>
        </authorList>
    </citation>
    <scope>NUCLEOTIDE SEQUENCE</scope>
    <source>
        <strain evidence="1">S-188037</strain>
    </source>
</reference>
<evidence type="ECO:0000313" key="1">
    <source>
        <dbReference type="EMBL" id="KAI3850684.1"/>
    </source>
</evidence>
<dbReference type="EMBL" id="JAJJMB010015994">
    <property type="protein sequence ID" value="KAI3850684.1"/>
    <property type="molecule type" value="Genomic_DNA"/>
</dbReference>
<sequence length="186" mass="20954">ATLFKSDSASTLFGCDDFEPVYNFLVPPQHKDFYQWVVETHEHIPTTTIISEMNTLITATRVLLDAAAEMHSLGDACPSEEKLKSWHKAFDLSSALQFNISWLEKLLEEIEKKRNSRRQLLPVEIAQLEGEVESTKQELQEHWATQRNLAKEAAAIAARITAANSDLAEKEKALGEKKSELAAFPE</sequence>
<comment type="caution">
    <text evidence="1">The sequence shown here is derived from an EMBL/GenBank/DDBJ whole genome shotgun (WGS) entry which is preliminary data.</text>
</comment>
<feature type="non-terminal residue" evidence="1">
    <location>
        <position position="1"/>
    </location>
</feature>
<evidence type="ECO:0000313" key="2">
    <source>
        <dbReference type="Proteomes" id="UP001202328"/>
    </source>
</evidence>
<name>A0AAD4X5R4_9MAGN</name>
<keyword evidence="2" id="KW-1185">Reference proteome</keyword>
<gene>
    <name evidence="1" type="ORF">MKW98_030744</name>
</gene>
<organism evidence="1 2">
    <name type="scientific">Papaver atlanticum</name>
    <dbReference type="NCBI Taxonomy" id="357466"/>
    <lineage>
        <taxon>Eukaryota</taxon>
        <taxon>Viridiplantae</taxon>
        <taxon>Streptophyta</taxon>
        <taxon>Embryophyta</taxon>
        <taxon>Tracheophyta</taxon>
        <taxon>Spermatophyta</taxon>
        <taxon>Magnoliopsida</taxon>
        <taxon>Ranunculales</taxon>
        <taxon>Papaveraceae</taxon>
        <taxon>Papaveroideae</taxon>
        <taxon>Papaver</taxon>
    </lineage>
</organism>